<evidence type="ECO:0000256" key="8">
    <source>
        <dbReference type="ARBA" id="ARBA00022964"/>
    </source>
</evidence>
<evidence type="ECO:0000256" key="12">
    <source>
        <dbReference type="ARBA" id="ARBA00031778"/>
    </source>
</evidence>
<dbReference type="Proteomes" id="UP000803884">
    <property type="component" value="Unassembled WGS sequence"/>
</dbReference>
<reference evidence="18 19" key="1">
    <citation type="journal article" date="2020" name="Microbiol. Resour. Announc.">
        <title>Draft Genome Sequence of a Cladosporium Species Isolated from the Mesophotic Ascidian Didemnum maculosum.</title>
        <authorList>
            <person name="Gioti A."/>
            <person name="Siaperas R."/>
            <person name="Nikolaivits E."/>
            <person name="Le Goff G."/>
            <person name="Ouazzani J."/>
            <person name="Kotoulas G."/>
            <person name="Topakas E."/>
        </authorList>
    </citation>
    <scope>NUCLEOTIDE SEQUENCE [LARGE SCALE GENOMIC DNA]</scope>
    <source>
        <strain evidence="18 19">TM138-S3</strain>
    </source>
</reference>
<comment type="caution">
    <text evidence="18">The sequence shown here is derived from an EMBL/GenBank/DDBJ whole genome shotgun (WGS) entry which is preliminary data.</text>
</comment>
<dbReference type="GO" id="GO:0045329">
    <property type="term" value="P:carnitine biosynthetic process"/>
    <property type="evidence" value="ECO:0007669"/>
    <property type="project" value="UniProtKB-KW"/>
</dbReference>
<sequence>MRFLAGARLAARMSSAPLIRRTQFVRAYAAASNSKPPKQPTGAAPIELLIENGILNVGRGKFKVEVPGRWLRDQCACAECRNPETAQRQINVFKNPDAGKIADVKRVSSEVPDVEVTFRDGHRSVVSVQQIRNKLRMRDSRYGIVNIARWRAEISENPPEVQFDSMQRGDGMANLLANIRKYGFCFIDNMPATPEASQALLEDIGPIRNTHYGGFYDFTSDLSSKDTAYTSESLEPHTDTTYFTDPIGLQALHLLSHTDGEGGLSSLVDGFAASAHIYKEDNAAYLTLCHTPVFAHASGNEGVSIQPVHGFPVLNTSREHRNGPFQIRWNNADRAGVRASLGPDMDRWYDAAAKFDAFVNDPKNQYWFQLKPGRMLLFDNWRVLHGRSAFTGKRRMCGGYINRDDFISKYRMTNISKEEIEASTVTG</sequence>
<dbReference type="InterPro" id="IPR012776">
    <property type="entry name" value="Trimethyllysine_dOase"/>
</dbReference>
<evidence type="ECO:0000259" key="17">
    <source>
        <dbReference type="Pfam" id="PF06155"/>
    </source>
</evidence>
<dbReference type="GO" id="GO:0005739">
    <property type="term" value="C:mitochondrion"/>
    <property type="evidence" value="ECO:0007669"/>
    <property type="project" value="TreeGrafter"/>
</dbReference>
<comment type="catalytic activity">
    <reaction evidence="15">
        <text>N(6),N(6),N(6)-trimethyl-L-lysine + 2-oxoglutarate + O2 = (3S)-3-hydroxy-N(6),N(6),N(6)-trimethyl-L-lysine + succinate + CO2</text>
        <dbReference type="Rhea" id="RHEA:14181"/>
        <dbReference type="ChEBI" id="CHEBI:15379"/>
        <dbReference type="ChEBI" id="CHEBI:16526"/>
        <dbReference type="ChEBI" id="CHEBI:16810"/>
        <dbReference type="ChEBI" id="CHEBI:30031"/>
        <dbReference type="ChEBI" id="CHEBI:58100"/>
        <dbReference type="ChEBI" id="CHEBI:141499"/>
        <dbReference type="EC" id="1.14.11.8"/>
    </reaction>
</comment>
<dbReference type="EC" id="1.14.11.8" evidence="5"/>
<dbReference type="GO" id="GO:0005506">
    <property type="term" value="F:iron ion binding"/>
    <property type="evidence" value="ECO:0007669"/>
    <property type="project" value="InterPro"/>
</dbReference>
<evidence type="ECO:0000256" key="9">
    <source>
        <dbReference type="ARBA" id="ARBA00023002"/>
    </source>
</evidence>
<dbReference type="AlphaFoldDB" id="A0AB34KWA7"/>
<evidence type="ECO:0000256" key="1">
    <source>
        <dbReference type="ARBA" id="ARBA00001954"/>
    </source>
</evidence>
<dbReference type="RefSeq" id="XP_069232454.1">
    <property type="nucleotide sequence ID" value="XM_069370721.1"/>
</dbReference>
<evidence type="ECO:0000256" key="11">
    <source>
        <dbReference type="ARBA" id="ARBA00030363"/>
    </source>
</evidence>
<name>A0AB34KWA7_9PEZI</name>
<dbReference type="InterPro" id="IPR050411">
    <property type="entry name" value="AlphaKG_dependent_hydroxylases"/>
</dbReference>
<comment type="function">
    <text evidence="14">Converts trimethyllysine (TML) into hydroxytrimethyllysine (HTML).</text>
</comment>
<evidence type="ECO:0000313" key="18">
    <source>
        <dbReference type="EMBL" id="KAL1589349.1"/>
    </source>
</evidence>
<evidence type="ECO:0000256" key="6">
    <source>
        <dbReference type="ARBA" id="ARBA00022723"/>
    </source>
</evidence>
<evidence type="ECO:0000256" key="3">
    <source>
        <dbReference type="ARBA" id="ARBA00005022"/>
    </source>
</evidence>
<feature type="domain" description="TauD/TfdA-like" evidence="16">
    <location>
        <begin position="160"/>
        <end position="400"/>
    </location>
</feature>
<evidence type="ECO:0000256" key="13">
    <source>
        <dbReference type="ARBA" id="ARBA00032283"/>
    </source>
</evidence>
<dbReference type="Gene3D" id="3.30.2020.30">
    <property type="match status" value="1"/>
</dbReference>
<evidence type="ECO:0000313" key="19">
    <source>
        <dbReference type="Proteomes" id="UP000803884"/>
    </source>
</evidence>
<keyword evidence="19" id="KW-1185">Reference proteome</keyword>
<comment type="pathway">
    <text evidence="3">Amine and polyamine biosynthesis; carnitine biosynthesis.</text>
</comment>
<dbReference type="Gene3D" id="3.60.130.10">
    <property type="entry name" value="Clavaminate synthase-like"/>
    <property type="match status" value="1"/>
</dbReference>
<dbReference type="InterPro" id="IPR042098">
    <property type="entry name" value="TauD-like_sf"/>
</dbReference>
<protein>
    <recommendedName>
        <fullName evidence="5">trimethyllysine dioxygenase</fullName>
        <ecNumber evidence="5">1.14.11.8</ecNumber>
    </recommendedName>
    <alternativeName>
        <fullName evidence="12">Epsilon-trimethyllysine 2-oxoglutarate dioxygenase</fullName>
    </alternativeName>
    <alternativeName>
        <fullName evidence="11">TML hydroxylase</fullName>
    </alternativeName>
    <alternativeName>
        <fullName evidence="13">TML-alpha-ketoglutarate dioxygenase</fullName>
    </alternativeName>
</protein>
<accession>A0AB34KWA7</accession>
<comment type="cofactor">
    <cofactor evidence="2">
        <name>L-ascorbate</name>
        <dbReference type="ChEBI" id="CHEBI:38290"/>
    </cofactor>
</comment>
<keyword evidence="8" id="KW-0223">Dioxygenase</keyword>
<keyword evidence="6" id="KW-0479">Metal-binding</keyword>
<dbReference type="FunFam" id="3.60.130.10:FF:000001">
    <property type="entry name" value="Trimethyllysine dioxygenase, mitochondrial"/>
    <property type="match status" value="1"/>
</dbReference>
<proteinExistence type="inferred from homology"/>
<keyword evidence="7" id="KW-0124">Carnitine biosynthesis</keyword>
<evidence type="ECO:0000256" key="14">
    <source>
        <dbReference type="ARBA" id="ARBA00046008"/>
    </source>
</evidence>
<dbReference type="Pfam" id="PF06155">
    <property type="entry name" value="GBBH-like_N"/>
    <property type="match status" value="1"/>
</dbReference>
<organism evidence="18 19">
    <name type="scientific">Cladosporium halotolerans</name>
    <dbReference type="NCBI Taxonomy" id="1052096"/>
    <lineage>
        <taxon>Eukaryota</taxon>
        <taxon>Fungi</taxon>
        <taxon>Dikarya</taxon>
        <taxon>Ascomycota</taxon>
        <taxon>Pezizomycotina</taxon>
        <taxon>Dothideomycetes</taxon>
        <taxon>Dothideomycetidae</taxon>
        <taxon>Cladosporiales</taxon>
        <taxon>Cladosporiaceae</taxon>
        <taxon>Cladosporium</taxon>
    </lineage>
</organism>
<dbReference type="InterPro" id="IPR038492">
    <property type="entry name" value="GBBH-like_N_sf"/>
</dbReference>
<dbReference type="SUPFAM" id="SSF51197">
    <property type="entry name" value="Clavaminate synthase-like"/>
    <property type="match status" value="1"/>
</dbReference>
<dbReference type="Pfam" id="PF02668">
    <property type="entry name" value="TauD"/>
    <property type="match status" value="1"/>
</dbReference>
<dbReference type="GeneID" id="96003559"/>
<comment type="similarity">
    <text evidence="4">Belongs to the gamma-BBH/TMLD family.</text>
</comment>
<comment type="cofactor">
    <cofactor evidence="1">
        <name>Fe(2+)</name>
        <dbReference type="ChEBI" id="CHEBI:29033"/>
    </cofactor>
</comment>
<dbReference type="InterPro" id="IPR003819">
    <property type="entry name" value="TauD/TfdA-like"/>
</dbReference>
<evidence type="ECO:0000256" key="15">
    <source>
        <dbReference type="ARBA" id="ARBA00049334"/>
    </source>
</evidence>
<evidence type="ECO:0000259" key="16">
    <source>
        <dbReference type="Pfam" id="PF02668"/>
    </source>
</evidence>
<dbReference type="GO" id="GO:0050353">
    <property type="term" value="F:trimethyllysine dioxygenase activity"/>
    <property type="evidence" value="ECO:0007669"/>
    <property type="project" value="UniProtKB-EC"/>
</dbReference>
<evidence type="ECO:0000256" key="4">
    <source>
        <dbReference type="ARBA" id="ARBA00008654"/>
    </source>
</evidence>
<dbReference type="PANTHER" id="PTHR10696:SF51">
    <property type="entry name" value="TRIMETHYLLYSINE DIOXYGENASE, MITOCHONDRIAL"/>
    <property type="match status" value="1"/>
</dbReference>
<keyword evidence="10" id="KW-0408">Iron</keyword>
<gene>
    <name evidence="18" type="ORF">WHR41_02115</name>
</gene>
<evidence type="ECO:0000256" key="10">
    <source>
        <dbReference type="ARBA" id="ARBA00023004"/>
    </source>
</evidence>
<dbReference type="CDD" id="cd00250">
    <property type="entry name" value="CAS_like"/>
    <property type="match status" value="1"/>
</dbReference>
<evidence type="ECO:0000256" key="5">
    <source>
        <dbReference type="ARBA" id="ARBA00012267"/>
    </source>
</evidence>
<keyword evidence="9" id="KW-0560">Oxidoreductase</keyword>
<evidence type="ECO:0000256" key="2">
    <source>
        <dbReference type="ARBA" id="ARBA00001961"/>
    </source>
</evidence>
<evidence type="ECO:0000256" key="7">
    <source>
        <dbReference type="ARBA" id="ARBA00022873"/>
    </source>
</evidence>
<dbReference type="EMBL" id="JAAQHG020000005">
    <property type="protein sequence ID" value="KAL1589349.1"/>
    <property type="molecule type" value="Genomic_DNA"/>
</dbReference>
<dbReference type="InterPro" id="IPR010376">
    <property type="entry name" value="GBBH-like_N"/>
</dbReference>
<dbReference type="PANTHER" id="PTHR10696">
    <property type="entry name" value="GAMMA-BUTYROBETAINE HYDROXYLASE-RELATED"/>
    <property type="match status" value="1"/>
</dbReference>
<feature type="domain" description="Gamma-butyrobetaine hydroxylase-like N-terminal" evidence="17">
    <location>
        <begin position="64"/>
        <end position="125"/>
    </location>
</feature>
<dbReference type="NCBIfam" id="TIGR02410">
    <property type="entry name" value="carnitine_TMLD"/>
    <property type="match status" value="1"/>
</dbReference>